<evidence type="ECO:0000259" key="1">
    <source>
        <dbReference type="Pfam" id="PF21849"/>
    </source>
</evidence>
<name>A0A343TLE7_9EURY</name>
<feature type="domain" description="DUF6908" evidence="1">
    <location>
        <begin position="4"/>
        <end position="110"/>
    </location>
</feature>
<keyword evidence="3" id="KW-1185">Reference proteome</keyword>
<dbReference type="InterPro" id="IPR054203">
    <property type="entry name" value="DUF6908"/>
</dbReference>
<dbReference type="RefSeq" id="WP_119819282.1">
    <property type="nucleotide sequence ID" value="NZ_CP025066.1"/>
</dbReference>
<gene>
    <name evidence="2" type="ORF">AArcSl_2296</name>
</gene>
<dbReference type="GeneID" id="37878652"/>
<dbReference type="Pfam" id="PF21849">
    <property type="entry name" value="DUF6908"/>
    <property type="match status" value="1"/>
</dbReference>
<organism evidence="2 3">
    <name type="scientific">Halalkaliarchaeum desulfuricum</name>
    <dbReference type="NCBI Taxonomy" id="2055893"/>
    <lineage>
        <taxon>Archaea</taxon>
        <taxon>Methanobacteriati</taxon>
        <taxon>Methanobacteriota</taxon>
        <taxon>Stenosarchaea group</taxon>
        <taxon>Halobacteria</taxon>
        <taxon>Halobacteriales</taxon>
        <taxon>Haloferacaceae</taxon>
        <taxon>Halalkaliarchaeum</taxon>
    </lineage>
</organism>
<sequence length="120" mass="13664">MEAIKEILASLGIESIEEMTVNESYTIEVYGYEDLTIEKIGPSRVSVAHHYVQRGDLMSDPEIVFHIDNGEWRPVRYTQHPGIHQHNPAGVDVEDFVTQWCENIREQGFVDAAKEMSEGC</sequence>
<reference evidence="3" key="1">
    <citation type="submission" date="2017-11" db="EMBL/GenBank/DDBJ databases">
        <title>Phenotypic and genomic properties of facultatively anaerobic sulfur-reducing natronoarchaea from hypersaline soda lakes.</title>
        <authorList>
            <person name="Sorokin D.Y."/>
            <person name="Kublanov I.V."/>
            <person name="Roman P."/>
            <person name="Sinninghe Damste J.S."/>
            <person name="Golyshin P.N."/>
            <person name="Rojo D."/>
            <person name="Ciordia S."/>
            <person name="Mena M.D.C."/>
            <person name="Ferrer M."/>
            <person name="Messina E."/>
            <person name="Smedile F."/>
            <person name="La Spada G."/>
            <person name="La Cono V."/>
            <person name="Yakimov M.M."/>
        </authorList>
    </citation>
    <scope>NUCLEOTIDE SEQUENCE [LARGE SCALE GENOMIC DNA]</scope>
    <source>
        <strain evidence="3">AArc-Sl</strain>
    </source>
</reference>
<dbReference type="EMBL" id="CP025066">
    <property type="protein sequence ID" value="AUX09919.1"/>
    <property type="molecule type" value="Genomic_DNA"/>
</dbReference>
<evidence type="ECO:0000313" key="2">
    <source>
        <dbReference type="EMBL" id="AUX09919.1"/>
    </source>
</evidence>
<dbReference type="KEGG" id="hdf:AArcSl_2296"/>
<dbReference type="AlphaFoldDB" id="A0A343TLE7"/>
<evidence type="ECO:0000313" key="3">
    <source>
        <dbReference type="Proteomes" id="UP000263012"/>
    </source>
</evidence>
<protein>
    <recommendedName>
        <fullName evidence="1">DUF6908 domain-containing protein</fullName>
    </recommendedName>
</protein>
<proteinExistence type="predicted"/>
<accession>A0A343TLE7</accession>
<dbReference type="OrthoDB" id="242695at2157"/>
<dbReference type="Proteomes" id="UP000263012">
    <property type="component" value="Chromosome"/>
</dbReference>